<dbReference type="Pfam" id="PF03466">
    <property type="entry name" value="LysR_substrate"/>
    <property type="match status" value="1"/>
</dbReference>
<evidence type="ECO:0000256" key="2">
    <source>
        <dbReference type="ARBA" id="ARBA00023015"/>
    </source>
</evidence>
<keyword evidence="2" id="KW-0805">Transcription regulation</keyword>
<accession>A0A4P6EUY9</accession>
<organism evidence="6 7">
    <name type="scientific">Paenibacillus protaetiae</name>
    <dbReference type="NCBI Taxonomy" id="2509456"/>
    <lineage>
        <taxon>Bacteria</taxon>
        <taxon>Bacillati</taxon>
        <taxon>Bacillota</taxon>
        <taxon>Bacilli</taxon>
        <taxon>Bacillales</taxon>
        <taxon>Paenibacillaceae</taxon>
        <taxon>Paenibacillus</taxon>
    </lineage>
</organism>
<dbReference type="Gene3D" id="3.40.190.290">
    <property type="match status" value="1"/>
</dbReference>
<reference evidence="6 7" key="1">
    <citation type="submission" date="2019-01" db="EMBL/GenBank/DDBJ databases">
        <title>Genome sequencing of strain FW100M-2.</title>
        <authorList>
            <person name="Heo J."/>
            <person name="Kim S.-J."/>
            <person name="Kim J.-S."/>
            <person name="Hong S.-B."/>
            <person name="Kwon S.-W."/>
        </authorList>
    </citation>
    <scope>NUCLEOTIDE SEQUENCE [LARGE SCALE GENOMIC DNA]</scope>
    <source>
        <strain evidence="6 7">FW100M-2</strain>
    </source>
</reference>
<dbReference type="Proteomes" id="UP000293568">
    <property type="component" value="Chromosome"/>
</dbReference>
<dbReference type="Pfam" id="PF00126">
    <property type="entry name" value="HTH_1"/>
    <property type="match status" value="1"/>
</dbReference>
<gene>
    <name evidence="6" type="ORF">ET464_05745</name>
</gene>
<dbReference type="RefSeq" id="WP_129439035.1">
    <property type="nucleotide sequence ID" value="NZ_CP035492.1"/>
</dbReference>
<sequence length="299" mass="33166">MIHMEWYRAFWYTARFGNLSRAAQELHVTQPSVSYAIKQLEENLGVKLFDRLSKGVQPTAEGLALLDYVEKSFNLLQAGEQHLRTLKELTSGELRIGASGPVIKQLLLPSLDRFHAACPDVRIRLSQGKTSEIRKRLLDHEIDLGLVHLPYSDPELDIEPMAGIQDGFVVGEAYKEWSLGGPLTGERLTQIPLLLLSKESSTRSFVERWLASQGISAEADMELSSMDMLVELAKRGYGAAFVTYAFVQEELQDGQLFKLDTAVPIPPRSVGIAVRRAVSLPVIADSFRRLLTGTSAAAD</sequence>
<dbReference type="GO" id="GO:0003700">
    <property type="term" value="F:DNA-binding transcription factor activity"/>
    <property type="evidence" value="ECO:0007669"/>
    <property type="project" value="InterPro"/>
</dbReference>
<evidence type="ECO:0000313" key="6">
    <source>
        <dbReference type="EMBL" id="QAY65963.1"/>
    </source>
</evidence>
<dbReference type="EMBL" id="CP035492">
    <property type="protein sequence ID" value="QAY65963.1"/>
    <property type="molecule type" value="Genomic_DNA"/>
</dbReference>
<dbReference type="Gene3D" id="1.10.10.10">
    <property type="entry name" value="Winged helix-like DNA-binding domain superfamily/Winged helix DNA-binding domain"/>
    <property type="match status" value="1"/>
</dbReference>
<dbReference type="AlphaFoldDB" id="A0A4P6EUY9"/>
<dbReference type="InterPro" id="IPR036388">
    <property type="entry name" value="WH-like_DNA-bd_sf"/>
</dbReference>
<evidence type="ECO:0000259" key="5">
    <source>
        <dbReference type="PROSITE" id="PS50931"/>
    </source>
</evidence>
<dbReference type="InterPro" id="IPR036390">
    <property type="entry name" value="WH_DNA-bd_sf"/>
</dbReference>
<comment type="similarity">
    <text evidence="1">Belongs to the LysR transcriptional regulatory family.</text>
</comment>
<dbReference type="SUPFAM" id="SSF53850">
    <property type="entry name" value="Periplasmic binding protein-like II"/>
    <property type="match status" value="1"/>
</dbReference>
<dbReference type="InterPro" id="IPR000847">
    <property type="entry name" value="LysR_HTH_N"/>
</dbReference>
<dbReference type="KEGG" id="pprt:ET464_05745"/>
<dbReference type="CDD" id="cd05466">
    <property type="entry name" value="PBP2_LTTR_substrate"/>
    <property type="match status" value="1"/>
</dbReference>
<dbReference type="PANTHER" id="PTHR30126">
    <property type="entry name" value="HTH-TYPE TRANSCRIPTIONAL REGULATOR"/>
    <property type="match status" value="1"/>
</dbReference>
<dbReference type="FunFam" id="1.10.10.10:FF:000001">
    <property type="entry name" value="LysR family transcriptional regulator"/>
    <property type="match status" value="1"/>
</dbReference>
<dbReference type="PRINTS" id="PR00039">
    <property type="entry name" value="HTHLYSR"/>
</dbReference>
<dbReference type="PROSITE" id="PS50931">
    <property type="entry name" value="HTH_LYSR"/>
    <property type="match status" value="1"/>
</dbReference>
<dbReference type="InterPro" id="IPR005119">
    <property type="entry name" value="LysR_subst-bd"/>
</dbReference>
<protein>
    <submittedName>
        <fullName evidence="6">LysR family transcriptional regulator</fullName>
    </submittedName>
</protein>
<dbReference type="OrthoDB" id="9778774at2"/>
<dbReference type="SUPFAM" id="SSF46785">
    <property type="entry name" value="Winged helix' DNA-binding domain"/>
    <property type="match status" value="1"/>
</dbReference>
<keyword evidence="7" id="KW-1185">Reference proteome</keyword>
<evidence type="ECO:0000256" key="1">
    <source>
        <dbReference type="ARBA" id="ARBA00009437"/>
    </source>
</evidence>
<feature type="domain" description="HTH lysR-type" evidence="5">
    <location>
        <begin position="8"/>
        <end position="59"/>
    </location>
</feature>
<evidence type="ECO:0000313" key="7">
    <source>
        <dbReference type="Proteomes" id="UP000293568"/>
    </source>
</evidence>
<evidence type="ECO:0000256" key="3">
    <source>
        <dbReference type="ARBA" id="ARBA00023125"/>
    </source>
</evidence>
<evidence type="ECO:0000256" key="4">
    <source>
        <dbReference type="ARBA" id="ARBA00023163"/>
    </source>
</evidence>
<name>A0A4P6EUY9_9BACL</name>
<dbReference type="PANTHER" id="PTHR30126:SF64">
    <property type="entry name" value="HTH-TYPE TRANSCRIPTIONAL REGULATOR CITR"/>
    <property type="match status" value="1"/>
</dbReference>
<dbReference type="GO" id="GO:0000976">
    <property type="term" value="F:transcription cis-regulatory region binding"/>
    <property type="evidence" value="ECO:0007669"/>
    <property type="project" value="TreeGrafter"/>
</dbReference>
<proteinExistence type="inferred from homology"/>
<keyword evidence="4" id="KW-0804">Transcription</keyword>
<keyword evidence="3" id="KW-0238">DNA-binding</keyword>